<evidence type="ECO:0000256" key="5">
    <source>
        <dbReference type="ARBA" id="ARBA00022692"/>
    </source>
</evidence>
<evidence type="ECO:0000256" key="4">
    <source>
        <dbReference type="ARBA" id="ARBA00022475"/>
    </source>
</evidence>
<feature type="transmembrane region" description="Helical" evidence="8">
    <location>
        <begin position="223"/>
        <end position="244"/>
    </location>
</feature>
<evidence type="ECO:0000256" key="3">
    <source>
        <dbReference type="ARBA" id="ARBA00022448"/>
    </source>
</evidence>
<keyword evidence="4" id="KW-1003">Cell membrane</keyword>
<evidence type="ECO:0000256" key="1">
    <source>
        <dbReference type="ARBA" id="ARBA00004651"/>
    </source>
</evidence>
<dbReference type="InterPro" id="IPR004776">
    <property type="entry name" value="Mem_transp_PIN-like"/>
</dbReference>
<comment type="similarity">
    <text evidence="2">Belongs to the auxin efflux carrier (TC 2.A.69) family.</text>
</comment>
<keyword evidence="7 8" id="KW-0472">Membrane</keyword>
<reference evidence="9 10" key="1">
    <citation type="submission" date="2024-09" db="EMBL/GenBank/DDBJ databases">
        <authorList>
            <person name="Sun Q."/>
            <person name="Mori K."/>
        </authorList>
    </citation>
    <scope>NUCLEOTIDE SEQUENCE [LARGE SCALE GENOMIC DNA]</scope>
    <source>
        <strain evidence="9 10">ATCC 51285</strain>
    </source>
</reference>
<feature type="transmembrane region" description="Helical" evidence="8">
    <location>
        <begin position="7"/>
        <end position="25"/>
    </location>
</feature>
<dbReference type="Pfam" id="PF03547">
    <property type="entry name" value="Mem_trans"/>
    <property type="match status" value="1"/>
</dbReference>
<evidence type="ECO:0000313" key="10">
    <source>
        <dbReference type="Proteomes" id="UP001589628"/>
    </source>
</evidence>
<evidence type="ECO:0000256" key="7">
    <source>
        <dbReference type="ARBA" id="ARBA00023136"/>
    </source>
</evidence>
<evidence type="ECO:0000256" key="2">
    <source>
        <dbReference type="ARBA" id="ARBA00010145"/>
    </source>
</evidence>
<comment type="caution">
    <text evidence="9">The sequence shown here is derived from an EMBL/GenBank/DDBJ whole genome shotgun (WGS) entry which is preliminary data.</text>
</comment>
<feature type="transmembrane region" description="Helical" evidence="8">
    <location>
        <begin position="166"/>
        <end position="187"/>
    </location>
</feature>
<feature type="transmembrane region" description="Helical" evidence="8">
    <location>
        <begin position="122"/>
        <end position="145"/>
    </location>
</feature>
<protein>
    <submittedName>
        <fullName evidence="9">AEC family transporter</fullName>
    </submittedName>
</protein>
<dbReference type="Gene3D" id="1.20.1530.20">
    <property type="match status" value="1"/>
</dbReference>
<dbReference type="PANTHER" id="PTHR36838">
    <property type="entry name" value="AUXIN EFFLUX CARRIER FAMILY PROTEIN"/>
    <property type="match status" value="1"/>
</dbReference>
<accession>A0ABV5ZEX8</accession>
<keyword evidence="3" id="KW-0813">Transport</keyword>
<feature type="transmembrane region" description="Helical" evidence="8">
    <location>
        <begin position="250"/>
        <end position="270"/>
    </location>
</feature>
<evidence type="ECO:0000256" key="6">
    <source>
        <dbReference type="ARBA" id="ARBA00022989"/>
    </source>
</evidence>
<dbReference type="Proteomes" id="UP001589628">
    <property type="component" value="Unassembled WGS sequence"/>
</dbReference>
<dbReference type="PANTHER" id="PTHR36838:SF4">
    <property type="entry name" value="AUXIN EFFLUX CARRIER FAMILY PROTEIN"/>
    <property type="match status" value="1"/>
</dbReference>
<comment type="subcellular location">
    <subcellularLocation>
        <location evidence="1">Cell membrane</location>
        <topology evidence="1">Multi-pass membrane protein</topology>
    </subcellularLocation>
</comment>
<evidence type="ECO:0000256" key="8">
    <source>
        <dbReference type="SAM" id="Phobius"/>
    </source>
</evidence>
<gene>
    <name evidence="9" type="ORF">ACFFLH_15590</name>
</gene>
<dbReference type="InterPro" id="IPR038770">
    <property type="entry name" value="Na+/solute_symporter_sf"/>
</dbReference>
<name>A0ABV5ZEX8_9GAMM</name>
<feature type="transmembrane region" description="Helical" evidence="8">
    <location>
        <begin position="61"/>
        <end position="83"/>
    </location>
</feature>
<evidence type="ECO:0000313" key="9">
    <source>
        <dbReference type="EMBL" id="MFB9887837.1"/>
    </source>
</evidence>
<organism evidence="9 10">
    <name type="scientific">Balneatrix alpica</name>
    <dbReference type="NCBI Taxonomy" id="75684"/>
    <lineage>
        <taxon>Bacteria</taxon>
        <taxon>Pseudomonadati</taxon>
        <taxon>Pseudomonadota</taxon>
        <taxon>Gammaproteobacteria</taxon>
        <taxon>Oceanospirillales</taxon>
        <taxon>Balneatrichaceae</taxon>
        <taxon>Balneatrix</taxon>
    </lineage>
</organism>
<keyword evidence="10" id="KW-1185">Reference proteome</keyword>
<sequence>MQAIWGALGPVFMMVMLGWGLRRLAFPGPEFWPLVERFTYYLLFPALLVHKLATADFSAVAVAKVGLGVLLLLGLGTLLLYLWQRFRPEPGPVFTSVYQGGIRFNTYVGLAAAEQLFGAQGLAVAALIMAVMIPTVNVLCVLVFARYGSQQAPGWRQTLQQLLRNPLILACVLGMLLNASGLGLPGWSADTLAILGQAALPLGLLAVGVAIDLRALQGASAPLLVSSICKFIAMPLLAWLLAWGLQLGELSSQLLVVFAALPTASSAYILARQLGGAAPLMANIITLQTLAAMLALPLWLALLLH</sequence>
<keyword evidence="6 8" id="KW-1133">Transmembrane helix</keyword>
<feature type="transmembrane region" description="Helical" evidence="8">
    <location>
        <begin position="282"/>
        <end position="304"/>
    </location>
</feature>
<feature type="transmembrane region" description="Helical" evidence="8">
    <location>
        <begin position="193"/>
        <end position="211"/>
    </location>
</feature>
<keyword evidence="5 8" id="KW-0812">Transmembrane</keyword>
<dbReference type="RefSeq" id="WP_027312559.1">
    <property type="nucleotide sequence ID" value="NZ_JAUESS010000012.1"/>
</dbReference>
<dbReference type="EMBL" id="JBHLZN010000006">
    <property type="protein sequence ID" value="MFB9887837.1"/>
    <property type="molecule type" value="Genomic_DNA"/>
</dbReference>
<proteinExistence type="inferred from homology"/>